<feature type="chain" id="PRO_5032910566" description="SGNH/GDSL hydrolase family protein" evidence="2">
    <location>
        <begin position="26"/>
        <end position="300"/>
    </location>
</feature>
<dbReference type="RefSeq" id="WP_184021790.1">
    <property type="nucleotide sequence ID" value="NZ_JACHFD010000031.1"/>
</dbReference>
<dbReference type="Proteomes" id="UP000557717">
    <property type="component" value="Unassembled WGS sequence"/>
</dbReference>
<feature type="region of interest" description="Disordered" evidence="1">
    <location>
        <begin position="278"/>
        <end position="300"/>
    </location>
</feature>
<sequence>MIRYLMGFFAVLGLCLAIQTAGLQAVGGKTAKSESNYFSSLARLQGASRADPQVLLLGSSLTGRMADRAAAVPGIVNLGCDGGSAAVTLRALDQGLLSPAPVIAIEANTLAYDLDGRGSQMSQALEGEWFHVGERIPVLGATARPTAFAYSWLMKWKDGDPVAVGEALPTSSRPGVFHSAPSGELSSGEENLVAELAGIIGRLQQGGRRVVLVLLPPGEIEGTPEWRVAHALAERSGAEWWDLNDGLARNQLGFTDGRHMDATSAAMTMASLARELLPEEPEIGAGKPSTEEGSGVMGKE</sequence>
<name>A0A840V6N6_9BACT</name>
<evidence type="ECO:0000313" key="4">
    <source>
        <dbReference type="Proteomes" id="UP000557717"/>
    </source>
</evidence>
<comment type="caution">
    <text evidence="3">The sequence shown here is derived from an EMBL/GenBank/DDBJ whole genome shotgun (WGS) entry which is preliminary data.</text>
</comment>
<accession>A0A840V6N6</accession>
<reference evidence="3 4" key="1">
    <citation type="submission" date="2020-08" db="EMBL/GenBank/DDBJ databases">
        <title>Genomic Encyclopedia of Type Strains, Phase IV (KMG-IV): sequencing the most valuable type-strain genomes for metagenomic binning, comparative biology and taxonomic classification.</title>
        <authorList>
            <person name="Goeker M."/>
        </authorList>
    </citation>
    <scope>NUCLEOTIDE SEQUENCE [LARGE SCALE GENOMIC DNA]</scope>
    <source>
        <strain evidence="3 4">YC6886</strain>
    </source>
</reference>
<evidence type="ECO:0000256" key="1">
    <source>
        <dbReference type="SAM" id="MobiDB-lite"/>
    </source>
</evidence>
<feature type="signal peptide" evidence="2">
    <location>
        <begin position="1"/>
        <end position="25"/>
    </location>
</feature>
<evidence type="ECO:0008006" key="5">
    <source>
        <dbReference type="Google" id="ProtNLM"/>
    </source>
</evidence>
<organism evidence="3 4">
    <name type="scientific">Haloferula luteola</name>
    <dbReference type="NCBI Taxonomy" id="595692"/>
    <lineage>
        <taxon>Bacteria</taxon>
        <taxon>Pseudomonadati</taxon>
        <taxon>Verrucomicrobiota</taxon>
        <taxon>Verrucomicrobiia</taxon>
        <taxon>Verrucomicrobiales</taxon>
        <taxon>Verrucomicrobiaceae</taxon>
        <taxon>Haloferula</taxon>
    </lineage>
</organism>
<evidence type="ECO:0000256" key="2">
    <source>
        <dbReference type="SAM" id="SignalP"/>
    </source>
</evidence>
<dbReference type="EMBL" id="JACHFD010000031">
    <property type="protein sequence ID" value="MBB5353632.1"/>
    <property type="molecule type" value="Genomic_DNA"/>
</dbReference>
<gene>
    <name evidence="3" type="ORF">HNR46_003893</name>
</gene>
<protein>
    <recommendedName>
        <fullName evidence="5">SGNH/GDSL hydrolase family protein</fullName>
    </recommendedName>
</protein>
<keyword evidence="2" id="KW-0732">Signal</keyword>
<keyword evidence="4" id="KW-1185">Reference proteome</keyword>
<dbReference type="AlphaFoldDB" id="A0A840V6N6"/>
<evidence type="ECO:0000313" key="3">
    <source>
        <dbReference type="EMBL" id="MBB5353632.1"/>
    </source>
</evidence>
<proteinExistence type="predicted"/>